<dbReference type="SMART" id="SM00530">
    <property type="entry name" value="HTH_XRE"/>
    <property type="match status" value="1"/>
</dbReference>
<name>A0ABT0K4F8_9ACTN</name>
<dbReference type="InterPro" id="IPR001387">
    <property type="entry name" value="Cro/C1-type_HTH"/>
</dbReference>
<dbReference type="InterPro" id="IPR010982">
    <property type="entry name" value="Lambda_DNA-bd_dom_sf"/>
</dbReference>
<keyword evidence="3" id="KW-1185">Reference proteome</keyword>
<feature type="domain" description="HTH cro/C1-type" evidence="1">
    <location>
        <begin position="38"/>
        <end position="85"/>
    </location>
</feature>
<dbReference type="Pfam" id="PF17765">
    <property type="entry name" value="MLTR_LBD"/>
    <property type="match status" value="1"/>
</dbReference>
<gene>
    <name evidence="2" type="ORF">MXD59_23485</name>
</gene>
<dbReference type="PROSITE" id="PS50943">
    <property type="entry name" value="HTH_CROC1"/>
    <property type="match status" value="1"/>
</dbReference>
<evidence type="ECO:0000313" key="2">
    <source>
        <dbReference type="EMBL" id="MCK9878689.1"/>
    </source>
</evidence>
<dbReference type="Gene3D" id="3.30.450.180">
    <property type="match status" value="1"/>
</dbReference>
<organism evidence="2 3">
    <name type="scientific">Frankia umida</name>
    <dbReference type="NCBI Taxonomy" id="573489"/>
    <lineage>
        <taxon>Bacteria</taxon>
        <taxon>Bacillati</taxon>
        <taxon>Actinomycetota</taxon>
        <taxon>Actinomycetes</taxon>
        <taxon>Frankiales</taxon>
        <taxon>Frankiaceae</taxon>
        <taxon>Frankia</taxon>
    </lineage>
</organism>
<dbReference type="Pfam" id="PF13560">
    <property type="entry name" value="HTH_31"/>
    <property type="match status" value="1"/>
</dbReference>
<dbReference type="CDD" id="cd00093">
    <property type="entry name" value="HTH_XRE"/>
    <property type="match status" value="1"/>
</dbReference>
<dbReference type="InterPro" id="IPR041413">
    <property type="entry name" value="MLTR_LBD"/>
</dbReference>
<proteinExistence type="predicted"/>
<dbReference type="Proteomes" id="UP001201873">
    <property type="component" value="Unassembled WGS sequence"/>
</dbReference>
<accession>A0ABT0K4F8</accession>
<reference evidence="2 3" key="1">
    <citation type="submission" date="2022-04" db="EMBL/GenBank/DDBJ databases">
        <title>Genome diversity in the genus Frankia.</title>
        <authorList>
            <person name="Carlos-Shanley C."/>
            <person name="Hahn D."/>
        </authorList>
    </citation>
    <scope>NUCLEOTIDE SEQUENCE [LARGE SCALE GENOMIC DNA]</scope>
    <source>
        <strain evidence="2 3">Ag45/Mut15</strain>
    </source>
</reference>
<protein>
    <submittedName>
        <fullName evidence="2">Helix-turn-helix transcriptional regulator</fullName>
    </submittedName>
</protein>
<dbReference type="SUPFAM" id="SSF47413">
    <property type="entry name" value="lambda repressor-like DNA-binding domains"/>
    <property type="match status" value="1"/>
</dbReference>
<dbReference type="PANTHER" id="PTHR35010:SF2">
    <property type="entry name" value="BLL4672 PROTEIN"/>
    <property type="match status" value="1"/>
</dbReference>
<evidence type="ECO:0000313" key="3">
    <source>
        <dbReference type="Proteomes" id="UP001201873"/>
    </source>
</evidence>
<evidence type="ECO:0000259" key="1">
    <source>
        <dbReference type="PROSITE" id="PS50943"/>
    </source>
</evidence>
<comment type="caution">
    <text evidence="2">The sequence shown here is derived from an EMBL/GenBank/DDBJ whole genome shotgun (WGS) entry which is preliminary data.</text>
</comment>
<sequence length="288" mass="31615">MLETMDRAELAAMLRTWRARLTPDEVGLPQGPRRRTPGLRREEVALLAGISPDYLVRLEQGRGPHPSGSVLTALGRALRLDEDERDHLFDLAGAHPPRAGRIDGTVRPSVPRLIDRLSDPAILCDAKGGTIAWNPLAVALLGDFTTWPSGHRNVAWWRFTGPPGRLVRTPEEEDVWADEIVADLRVAAARYPGDAGVRSLIADLRRISPDFEWRWQQRGATQRRSARKRIAHPAVGLVEVDCDVLHLPEADQRLVVYTAEPGSPAAAPLDLLRVLDSQNAPQPAGSGG</sequence>
<dbReference type="RefSeq" id="WP_248826774.1">
    <property type="nucleotide sequence ID" value="NZ_JALKFT010000041.1"/>
</dbReference>
<dbReference type="PANTHER" id="PTHR35010">
    <property type="entry name" value="BLL4672 PROTEIN-RELATED"/>
    <property type="match status" value="1"/>
</dbReference>
<dbReference type="Gene3D" id="1.10.260.40">
    <property type="entry name" value="lambda repressor-like DNA-binding domains"/>
    <property type="match status" value="1"/>
</dbReference>
<dbReference type="EMBL" id="JALKFT010000041">
    <property type="protein sequence ID" value="MCK9878689.1"/>
    <property type="molecule type" value="Genomic_DNA"/>
</dbReference>